<keyword evidence="10" id="KW-0539">Nucleus</keyword>
<dbReference type="STRING" id="282301.A0A1I8JKL5"/>
<dbReference type="Pfam" id="PF13921">
    <property type="entry name" value="Myb_DNA-bind_6"/>
    <property type="match status" value="1"/>
</dbReference>
<dbReference type="FunFam" id="1.10.10.60:FF:000021">
    <property type="entry name" value="CDC5 cell division cycle 5-like"/>
    <property type="match status" value="1"/>
</dbReference>
<proteinExistence type="inferred from homology"/>
<dbReference type="PANTHER" id="PTHR45885">
    <property type="entry name" value="CELL DIVISION CYCLE 5-LIKE PROTEIN"/>
    <property type="match status" value="1"/>
</dbReference>
<dbReference type="GO" id="GO:0005681">
    <property type="term" value="C:spliceosomal complex"/>
    <property type="evidence" value="ECO:0007669"/>
    <property type="project" value="UniProtKB-KW"/>
</dbReference>
<evidence type="ECO:0000256" key="1">
    <source>
        <dbReference type="ARBA" id="ARBA00010506"/>
    </source>
</evidence>
<evidence type="ECO:0000256" key="11">
    <source>
        <dbReference type="ARBA" id="ARBA00023306"/>
    </source>
</evidence>
<dbReference type="Pfam" id="PF11831">
    <property type="entry name" value="Myb_Cef"/>
    <property type="match status" value="1"/>
</dbReference>
<protein>
    <submittedName>
        <fullName evidence="13">Cell division cycle 5-like protein</fullName>
    </submittedName>
</protein>
<dbReference type="GO" id="GO:0000974">
    <property type="term" value="C:Prp19 complex"/>
    <property type="evidence" value="ECO:0007669"/>
    <property type="project" value="InterPro"/>
</dbReference>
<keyword evidence="11" id="KW-0131">Cell cycle</keyword>
<dbReference type="FunFam" id="1.10.10.60:FF:000091">
    <property type="entry name" value="CDC5 cell division cycle 5-like"/>
    <property type="match status" value="1"/>
</dbReference>
<dbReference type="CDD" id="cd00167">
    <property type="entry name" value="SANT"/>
    <property type="match status" value="1"/>
</dbReference>
<dbReference type="PROSITE" id="PS51294">
    <property type="entry name" value="HTH_MYB"/>
    <property type="match status" value="2"/>
</dbReference>
<evidence type="ECO:0000256" key="9">
    <source>
        <dbReference type="ARBA" id="ARBA00023204"/>
    </source>
</evidence>
<dbReference type="InterPro" id="IPR047240">
    <property type="entry name" value="SANT_CDC5L_II"/>
</dbReference>
<dbReference type="OrthoDB" id="1410009at2759"/>
<dbReference type="PROSITE" id="PS50090">
    <property type="entry name" value="MYB_LIKE"/>
    <property type="match status" value="2"/>
</dbReference>
<reference evidence="13" key="1">
    <citation type="submission" date="2016-11" db="UniProtKB">
        <authorList>
            <consortium name="WormBaseParasite"/>
        </authorList>
    </citation>
    <scope>IDENTIFICATION</scope>
</reference>
<keyword evidence="7" id="KW-0238">DNA-binding</keyword>
<dbReference type="GO" id="GO:0000981">
    <property type="term" value="F:DNA-binding transcription factor activity, RNA polymerase II-specific"/>
    <property type="evidence" value="ECO:0007669"/>
    <property type="project" value="TreeGrafter"/>
</dbReference>
<evidence type="ECO:0000256" key="5">
    <source>
        <dbReference type="ARBA" id="ARBA00022763"/>
    </source>
</evidence>
<keyword evidence="12" id="KW-1185">Reference proteome</keyword>
<accession>A0A1I8JKL5</accession>
<dbReference type="GO" id="GO:0000977">
    <property type="term" value="F:RNA polymerase II transcription regulatory region sequence-specific DNA binding"/>
    <property type="evidence" value="ECO:0007669"/>
    <property type="project" value="TreeGrafter"/>
</dbReference>
<evidence type="ECO:0000256" key="8">
    <source>
        <dbReference type="ARBA" id="ARBA00023187"/>
    </source>
</evidence>
<keyword evidence="6" id="KW-0175">Coiled coil</keyword>
<dbReference type="Gene3D" id="1.10.10.60">
    <property type="entry name" value="Homeodomain-like"/>
    <property type="match status" value="2"/>
</dbReference>
<dbReference type="WBParaSite" id="maker-uti_cns_0048550-snap-gene-0.3-mRNA-1">
    <property type="protein sequence ID" value="maker-uti_cns_0048550-snap-gene-0.3-mRNA-1"/>
    <property type="gene ID" value="maker-uti_cns_0048550-snap-gene-0.3"/>
</dbReference>
<keyword evidence="5" id="KW-0227">DNA damage</keyword>
<keyword evidence="3" id="KW-0747">Spliceosome</keyword>
<dbReference type="SUPFAM" id="SSF46689">
    <property type="entry name" value="Homeodomain-like"/>
    <property type="match status" value="1"/>
</dbReference>
<dbReference type="GO" id="GO:0006281">
    <property type="term" value="P:DNA repair"/>
    <property type="evidence" value="ECO:0007669"/>
    <property type="project" value="UniProtKB-KW"/>
</dbReference>
<keyword evidence="2" id="KW-0507">mRNA processing</keyword>
<organism evidence="12 13">
    <name type="scientific">Macrostomum lignano</name>
    <dbReference type="NCBI Taxonomy" id="282301"/>
    <lineage>
        <taxon>Eukaryota</taxon>
        <taxon>Metazoa</taxon>
        <taxon>Spiralia</taxon>
        <taxon>Lophotrochozoa</taxon>
        <taxon>Platyhelminthes</taxon>
        <taxon>Rhabditophora</taxon>
        <taxon>Macrostomorpha</taxon>
        <taxon>Macrostomida</taxon>
        <taxon>Macrostomidae</taxon>
        <taxon>Macrostomum</taxon>
    </lineage>
</organism>
<sequence>MPRINIKGGVWRNSEDEILKAAVMKYGKNQWARIASLLHRKSAKQCKARWYEWLDPSIKKTEWSREEDEKLVHMAKLMPTQWRTIAPVVGRTATQCLERYEFLIDKAQMRDEGGDDDPRRLRPGEIDPCPENKPAQPDAIDMDEDELEMLSEARARLANTQGKKAKRKAREKQLEEARRLASLQKRRELRAAGIFTRVHRVSKKKFPINYNEETPFEKQPPVGFHDVSGEDAVAPKARDFKTLQLADIERKSFREKEQEARQKDKERAEKRKTEDLPGLLAQRTSAFTEPAVKRSKLVLPSPQLEESEIRQAAKLGAHARDLAEESARTGLTAGIGETPRTELRTPATSVGGAGGTAAAADAADQLASLKDQLANLPKPKNDFELMEPEDEAEADATGNGVDLDAEESEAAIKEDQADADRRREEERRRAEAEAWARRSEPVRRGLPVPSECNTSVLRRPDGLLELQRAEELVKAEALKMIKYDIRPKDPAAALAEQFDQAELAQAAELLEAEKRAVAEGMQHGRLTAEAYCKVWDECLAQVLYLPQQGRYTRANLASKKERIESLDNALNANRNHMNLEARQAAKLERKLKVLLGGYQARAKTLAKQLAEGQEALDQAAIELETYERLRQHELGAIASRLESLEDDVQRQCRRESELQTEYDRLRLRLDALRLARREEAAAAEAGAPSASDTAATAGSAS</sequence>
<evidence type="ECO:0000256" key="10">
    <source>
        <dbReference type="ARBA" id="ARBA00023242"/>
    </source>
</evidence>
<evidence type="ECO:0000313" key="13">
    <source>
        <dbReference type="WBParaSite" id="maker-uti_cns_0048550-snap-gene-0.3-mRNA-1"/>
    </source>
</evidence>
<dbReference type="PANTHER" id="PTHR45885:SF1">
    <property type="entry name" value="CELL DIVISION CYCLE 5-LIKE PROTEIN"/>
    <property type="match status" value="1"/>
</dbReference>
<dbReference type="Proteomes" id="UP000095280">
    <property type="component" value="Unplaced"/>
</dbReference>
<dbReference type="AlphaFoldDB" id="A0A1I8JKL5"/>
<dbReference type="InterPro" id="IPR009057">
    <property type="entry name" value="Homeodomain-like_sf"/>
</dbReference>
<dbReference type="GO" id="GO:0000398">
    <property type="term" value="P:mRNA splicing, via spliceosome"/>
    <property type="evidence" value="ECO:0007669"/>
    <property type="project" value="InterPro"/>
</dbReference>
<keyword evidence="4" id="KW-0677">Repeat</keyword>
<dbReference type="InterPro" id="IPR047242">
    <property type="entry name" value="CDC5L/Cef1"/>
</dbReference>
<evidence type="ECO:0000313" key="12">
    <source>
        <dbReference type="Proteomes" id="UP000095280"/>
    </source>
</evidence>
<comment type="similarity">
    <text evidence="1">Belongs to the CEF1 family.</text>
</comment>
<keyword evidence="9" id="KW-0234">DNA repair</keyword>
<dbReference type="InterPro" id="IPR021786">
    <property type="entry name" value="Cdc5p/Cef1_C"/>
</dbReference>
<evidence type="ECO:0000256" key="6">
    <source>
        <dbReference type="ARBA" id="ARBA00023054"/>
    </source>
</evidence>
<evidence type="ECO:0000256" key="3">
    <source>
        <dbReference type="ARBA" id="ARBA00022728"/>
    </source>
</evidence>
<dbReference type="InterPro" id="IPR017930">
    <property type="entry name" value="Myb_dom"/>
</dbReference>
<dbReference type="InterPro" id="IPR001005">
    <property type="entry name" value="SANT/Myb"/>
</dbReference>
<name>A0A1I8JKL5_9PLAT</name>
<evidence type="ECO:0000256" key="7">
    <source>
        <dbReference type="ARBA" id="ARBA00023125"/>
    </source>
</evidence>
<dbReference type="CDD" id="cd11659">
    <property type="entry name" value="SANT_CDC5_II"/>
    <property type="match status" value="1"/>
</dbReference>
<evidence type="ECO:0000256" key="4">
    <source>
        <dbReference type="ARBA" id="ARBA00022737"/>
    </source>
</evidence>
<keyword evidence="8" id="KW-0508">mRNA splicing</keyword>
<evidence type="ECO:0000256" key="2">
    <source>
        <dbReference type="ARBA" id="ARBA00022664"/>
    </source>
</evidence>
<dbReference type="SMART" id="SM00717">
    <property type="entry name" value="SANT"/>
    <property type="match status" value="2"/>
</dbReference>